<keyword evidence="1" id="KW-0732">Signal</keyword>
<evidence type="ECO:0000313" key="2">
    <source>
        <dbReference type="EMBL" id="GAB1317878.1"/>
    </source>
</evidence>
<protein>
    <submittedName>
        <fullName evidence="2">Uncharacterized protein</fullName>
    </submittedName>
</protein>
<organism evidence="2 3">
    <name type="scientific">Madurella fahalii</name>
    <dbReference type="NCBI Taxonomy" id="1157608"/>
    <lineage>
        <taxon>Eukaryota</taxon>
        <taxon>Fungi</taxon>
        <taxon>Dikarya</taxon>
        <taxon>Ascomycota</taxon>
        <taxon>Pezizomycotina</taxon>
        <taxon>Sordariomycetes</taxon>
        <taxon>Sordariomycetidae</taxon>
        <taxon>Sordariales</taxon>
        <taxon>Sordariales incertae sedis</taxon>
        <taxon>Madurella</taxon>
    </lineage>
</organism>
<dbReference type="RefSeq" id="XP_070919609.1">
    <property type="nucleotide sequence ID" value="XM_071063508.1"/>
</dbReference>
<gene>
    <name evidence="2" type="ORF">MFIFM68171_08088</name>
</gene>
<accession>A0ABQ0GJE5</accession>
<reference evidence="2 3" key="1">
    <citation type="submission" date="2024-09" db="EMBL/GenBank/DDBJ databases">
        <title>Itraconazole resistance in Madurella fahalii resulting from another homologue of gene encoding cytochrome P450 14-alpha sterol demethylase (CYP51).</title>
        <authorList>
            <person name="Yoshioka I."/>
            <person name="Fahal A.H."/>
            <person name="Kaneko S."/>
            <person name="Yaguchi T."/>
        </authorList>
    </citation>
    <scope>NUCLEOTIDE SEQUENCE [LARGE SCALE GENOMIC DNA]</scope>
    <source>
        <strain evidence="2 3">IFM 68171</strain>
    </source>
</reference>
<feature type="chain" id="PRO_5046376403" evidence="1">
    <location>
        <begin position="20"/>
        <end position="185"/>
    </location>
</feature>
<sequence length="185" mass="20309">MRFSATFTSLALFAVAAFAAPAERAALTARDIPESIANATALGVDVYGPIPDDAKRVGDHWVAQPGSRASAWMRAQIDLDQYEAAQGEQVEKRQWANIGIGLWAQDNCGGESVWFDNVQYNVHHVTDINMFAVGIRYRGLRNGEHLDFSRWANNDLCGQYVASAAVPSTTGCANIPLTNCFRLWM</sequence>
<evidence type="ECO:0000256" key="1">
    <source>
        <dbReference type="SAM" id="SignalP"/>
    </source>
</evidence>
<dbReference type="EMBL" id="BAAFSV010000004">
    <property type="protein sequence ID" value="GAB1317878.1"/>
    <property type="molecule type" value="Genomic_DNA"/>
</dbReference>
<proteinExistence type="predicted"/>
<keyword evidence="3" id="KW-1185">Reference proteome</keyword>
<comment type="caution">
    <text evidence="2">The sequence shown here is derived from an EMBL/GenBank/DDBJ whole genome shotgun (WGS) entry which is preliminary data.</text>
</comment>
<evidence type="ECO:0000313" key="3">
    <source>
        <dbReference type="Proteomes" id="UP001628179"/>
    </source>
</evidence>
<dbReference type="GeneID" id="98178831"/>
<feature type="signal peptide" evidence="1">
    <location>
        <begin position="1"/>
        <end position="19"/>
    </location>
</feature>
<dbReference type="Proteomes" id="UP001628179">
    <property type="component" value="Unassembled WGS sequence"/>
</dbReference>
<name>A0ABQ0GJE5_9PEZI</name>